<dbReference type="PANTHER" id="PTHR43390:SF1">
    <property type="entry name" value="CHLOROPLAST PROCESSING PEPTIDASE"/>
    <property type="match status" value="1"/>
</dbReference>
<dbReference type="InterPro" id="IPR036286">
    <property type="entry name" value="LexA/Signal_pep-like_sf"/>
</dbReference>
<keyword evidence="7" id="KW-0812">Transmembrane</keyword>
<dbReference type="GO" id="GO:0006465">
    <property type="term" value="P:signal peptide processing"/>
    <property type="evidence" value="ECO:0007669"/>
    <property type="project" value="InterPro"/>
</dbReference>
<dbReference type="Pfam" id="PF10502">
    <property type="entry name" value="Peptidase_S26"/>
    <property type="match status" value="1"/>
</dbReference>
<gene>
    <name evidence="9" type="primary">lepB</name>
    <name evidence="9" type="ORF">FC774_16215</name>
    <name evidence="10" type="ORF">FDB51_16795</name>
</gene>
<dbReference type="Proteomes" id="UP000473681">
    <property type="component" value="Unassembled WGS sequence"/>
</dbReference>
<dbReference type="EC" id="3.4.21.89" evidence="4 7"/>
<sequence>MGFIKKLIKTYKAELIIGIILALLLSKFILSNVFYIALVPSESMKNTLMVGDRLIVTKNINTLKVGDIYTFYHDDKLLIKRLIATGGDHVVIENDDVFINGKKLNEPYVSSSMTKEIHLDLIVPEGKYYFLGDNRNNSYDSRFWTEPFVDIEAIDGRAIIND</sequence>
<evidence type="ECO:0000259" key="8">
    <source>
        <dbReference type="Pfam" id="PF10502"/>
    </source>
</evidence>
<keyword evidence="7" id="KW-0645">Protease</keyword>
<dbReference type="EMBL" id="SWVK01000030">
    <property type="protein sequence ID" value="NFN36725.1"/>
    <property type="molecule type" value="Genomic_DNA"/>
</dbReference>
<dbReference type="PRINTS" id="PR00727">
    <property type="entry name" value="LEADERPTASE"/>
</dbReference>
<feature type="transmembrane region" description="Helical" evidence="7">
    <location>
        <begin position="15"/>
        <end position="39"/>
    </location>
</feature>
<dbReference type="CDD" id="cd06530">
    <property type="entry name" value="S26_SPase_I"/>
    <property type="match status" value="1"/>
</dbReference>
<dbReference type="OrthoDB" id="9802919at2"/>
<proteinExistence type="inferred from homology"/>
<comment type="caution">
    <text evidence="9">The sequence shown here is derived from an EMBL/GenBank/DDBJ whole genome shotgun (WGS) entry which is preliminary data.</text>
</comment>
<reference evidence="11 12" key="1">
    <citation type="submission" date="2019-04" db="EMBL/GenBank/DDBJ databases">
        <title>Genome sequencing of Clostridium botulinum Groups I-IV and Clostridium butyricum.</title>
        <authorList>
            <person name="Brunt J."/>
            <person name="Van Vliet A.H.M."/>
            <person name="Stringer S.C."/>
            <person name="Carter A.T."/>
            <person name="Peck M.W."/>
        </authorList>
    </citation>
    <scope>NUCLEOTIDE SEQUENCE [LARGE SCALE GENOMIC DNA]</scope>
    <source>
        <strain evidence="9 12">1605</strain>
        <strain evidence="10 11">CB-K-33E</strain>
    </source>
</reference>
<keyword evidence="5 7" id="KW-0378">Hydrolase</keyword>
<dbReference type="Gene3D" id="2.10.109.10">
    <property type="entry name" value="Umud Fragment, subunit A"/>
    <property type="match status" value="1"/>
</dbReference>
<dbReference type="InterPro" id="IPR019533">
    <property type="entry name" value="Peptidase_S26"/>
</dbReference>
<dbReference type="GO" id="GO:0004252">
    <property type="term" value="F:serine-type endopeptidase activity"/>
    <property type="evidence" value="ECO:0007669"/>
    <property type="project" value="InterPro"/>
</dbReference>
<comment type="subcellular location">
    <subcellularLocation>
        <location evidence="2">Cell membrane</location>
        <topology evidence="2">Single-pass type II membrane protein</topology>
    </subcellularLocation>
    <subcellularLocation>
        <location evidence="7">Membrane</location>
        <topology evidence="7">Single-pass type II membrane protein</topology>
    </subcellularLocation>
</comment>
<evidence type="ECO:0000313" key="10">
    <source>
        <dbReference type="EMBL" id="NFN36725.1"/>
    </source>
</evidence>
<name>A0A0M1LD95_CLOBO</name>
<accession>A0A0M1LD95</accession>
<dbReference type="InterPro" id="IPR019757">
    <property type="entry name" value="Pept_S26A_signal_pept_1_Lys-AS"/>
</dbReference>
<evidence type="ECO:0000313" key="12">
    <source>
        <dbReference type="Proteomes" id="UP000476820"/>
    </source>
</evidence>
<evidence type="ECO:0000313" key="11">
    <source>
        <dbReference type="Proteomes" id="UP000473681"/>
    </source>
</evidence>
<keyword evidence="7" id="KW-1133">Transmembrane helix</keyword>
<protein>
    <recommendedName>
        <fullName evidence="4 7">Signal peptidase I</fullName>
        <ecNumber evidence="4 7">3.4.21.89</ecNumber>
    </recommendedName>
</protein>
<evidence type="ECO:0000256" key="1">
    <source>
        <dbReference type="ARBA" id="ARBA00000677"/>
    </source>
</evidence>
<evidence type="ECO:0000256" key="6">
    <source>
        <dbReference type="PIRSR" id="PIRSR600223-1"/>
    </source>
</evidence>
<feature type="active site" evidence="6">
    <location>
        <position position="43"/>
    </location>
</feature>
<comment type="catalytic activity">
    <reaction evidence="1 7">
        <text>Cleavage of hydrophobic, N-terminal signal or leader sequences from secreted and periplasmic proteins.</text>
        <dbReference type="EC" id="3.4.21.89"/>
    </reaction>
</comment>
<dbReference type="NCBIfam" id="TIGR02227">
    <property type="entry name" value="sigpep_I_bact"/>
    <property type="match status" value="1"/>
</dbReference>
<dbReference type="AlphaFoldDB" id="A0A0M1LD95"/>
<dbReference type="EMBL" id="SWOV01000066">
    <property type="protein sequence ID" value="NFF89397.1"/>
    <property type="molecule type" value="Genomic_DNA"/>
</dbReference>
<keyword evidence="7" id="KW-0472">Membrane</keyword>
<dbReference type="PANTHER" id="PTHR43390">
    <property type="entry name" value="SIGNAL PEPTIDASE I"/>
    <property type="match status" value="1"/>
</dbReference>
<dbReference type="InterPro" id="IPR000223">
    <property type="entry name" value="Pept_S26A_signal_pept_1"/>
</dbReference>
<dbReference type="SUPFAM" id="SSF51306">
    <property type="entry name" value="LexA/Signal peptidase"/>
    <property type="match status" value="1"/>
</dbReference>
<dbReference type="RefSeq" id="WP_017825589.1">
    <property type="nucleotide sequence ID" value="NZ_KT897275.1"/>
</dbReference>
<organism evidence="9 12">
    <name type="scientific">Clostridium botulinum</name>
    <dbReference type="NCBI Taxonomy" id="1491"/>
    <lineage>
        <taxon>Bacteria</taxon>
        <taxon>Bacillati</taxon>
        <taxon>Bacillota</taxon>
        <taxon>Clostridia</taxon>
        <taxon>Eubacteriales</taxon>
        <taxon>Clostridiaceae</taxon>
        <taxon>Clostridium</taxon>
    </lineage>
</organism>
<evidence type="ECO:0000256" key="4">
    <source>
        <dbReference type="ARBA" id="ARBA00013208"/>
    </source>
</evidence>
<comment type="similarity">
    <text evidence="3 7">Belongs to the peptidase S26 family.</text>
</comment>
<dbReference type="PROSITE" id="PS00760">
    <property type="entry name" value="SPASE_I_2"/>
    <property type="match status" value="1"/>
</dbReference>
<feature type="domain" description="Peptidase S26" evidence="8">
    <location>
        <begin position="14"/>
        <end position="159"/>
    </location>
</feature>
<feature type="active site" evidence="6">
    <location>
        <position position="80"/>
    </location>
</feature>
<evidence type="ECO:0000256" key="7">
    <source>
        <dbReference type="RuleBase" id="RU362042"/>
    </source>
</evidence>
<dbReference type="GO" id="GO:0009003">
    <property type="term" value="F:signal peptidase activity"/>
    <property type="evidence" value="ECO:0007669"/>
    <property type="project" value="UniProtKB-EC"/>
</dbReference>
<dbReference type="PROSITE" id="PS00761">
    <property type="entry name" value="SPASE_I_3"/>
    <property type="match status" value="1"/>
</dbReference>
<evidence type="ECO:0000256" key="3">
    <source>
        <dbReference type="ARBA" id="ARBA00009370"/>
    </source>
</evidence>
<evidence type="ECO:0000313" key="9">
    <source>
        <dbReference type="EMBL" id="NFF89397.1"/>
    </source>
</evidence>
<evidence type="ECO:0000256" key="5">
    <source>
        <dbReference type="ARBA" id="ARBA00022801"/>
    </source>
</evidence>
<evidence type="ECO:0000256" key="2">
    <source>
        <dbReference type="ARBA" id="ARBA00004401"/>
    </source>
</evidence>
<dbReference type="Proteomes" id="UP000476820">
    <property type="component" value="Unassembled WGS sequence"/>
</dbReference>
<dbReference type="InterPro" id="IPR019758">
    <property type="entry name" value="Pept_S26A_signal_pept_1_CS"/>
</dbReference>
<dbReference type="GO" id="GO:0005886">
    <property type="term" value="C:plasma membrane"/>
    <property type="evidence" value="ECO:0007669"/>
    <property type="project" value="UniProtKB-SubCell"/>
</dbReference>